<dbReference type="Proteomes" id="UP001226574">
    <property type="component" value="Unassembled WGS sequence"/>
</dbReference>
<proteinExistence type="predicted"/>
<feature type="signal peptide" evidence="1">
    <location>
        <begin position="1"/>
        <end position="21"/>
    </location>
</feature>
<comment type="caution">
    <text evidence="2">The sequence shown here is derived from an EMBL/GenBank/DDBJ whole genome shotgun (WGS) entry which is preliminary data.</text>
</comment>
<dbReference type="RefSeq" id="WP_309038670.1">
    <property type="nucleotide sequence ID" value="NZ_JAVIFY010000004.1"/>
</dbReference>
<feature type="chain" id="PRO_5046549883" evidence="1">
    <location>
        <begin position="22"/>
        <end position="181"/>
    </location>
</feature>
<dbReference type="EMBL" id="JAVIFY010000004">
    <property type="protein sequence ID" value="MDQ9091297.1"/>
    <property type="molecule type" value="Genomic_DNA"/>
</dbReference>
<evidence type="ECO:0000313" key="3">
    <source>
        <dbReference type="Proteomes" id="UP001226574"/>
    </source>
</evidence>
<reference evidence="2 3" key="1">
    <citation type="submission" date="2023-08" db="EMBL/GenBank/DDBJ databases">
        <title>Pseudoalteromonas haloplanktis LL1 genome.</title>
        <authorList>
            <person name="Wu S."/>
        </authorList>
    </citation>
    <scope>NUCLEOTIDE SEQUENCE [LARGE SCALE GENOMIC DNA]</scope>
    <source>
        <strain evidence="2 3">LL1</strain>
    </source>
</reference>
<sequence>MFNKKLLAAALLVTIAGSAQAADTAAQANVKWLGLVNSTTDGEVLKITGAGGGEVANGTISVESDASFTSTSVVVEARYLEDDAGSSYVANELAQAQWTFNNITYIVDGNIIDPSLITVTDLYSGDVVVDNNTAGKELGTVGVVADTEALNLQPELDASTLGLEAVSSASLQVSLSAQLAI</sequence>
<protein>
    <submittedName>
        <fullName evidence="2">Uncharacterized protein</fullName>
    </submittedName>
</protein>
<organism evidence="2 3">
    <name type="scientific">Pseudoalteromonas haloplanktis</name>
    <name type="common">Alteromonas haloplanktis</name>
    <dbReference type="NCBI Taxonomy" id="228"/>
    <lineage>
        <taxon>Bacteria</taxon>
        <taxon>Pseudomonadati</taxon>
        <taxon>Pseudomonadota</taxon>
        <taxon>Gammaproteobacteria</taxon>
        <taxon>Alteromonadales</taxon>
        <taxon>Pseudoalteromonadaceae</taxon>
        <taxon>Pseudoalteromonas</taxon>
    </lineage>
</organism>
<gene>
    <name evidence="2" type="ORF">RC083_06790</name>
</gene>
<evidence type="ECO:0000313" key="2">
    <source>
        <dbReference type="EMBL" id="MDQ9091297.1"/>
    </source>
</evidence>
<evidence type="ECO:0000256" key="1">
    <source>
        <dbReference type="SAM" id="SignalP"/>
    </source>
</evidence>
<name>A0ABU1BAP0_PSEHA</name>
<keyword evidence="3" id="KW-1185">Reference proteome</keyword>
<accession>A0ABU1BAP0</accession>
<keyword evidence="1" id="KW-0732">Signal</keyword>